<name>A0A2H5QRL4_CITUN</name>
<dbReference type="Proteomes" id="UP000236630">
    <property type="component" value="Unassembled WGS sequence"/>
</dbReference>
<accession>A0A2H5QRL4</accession>
<evidence type="ECO:0000313" key="2">
    <source>
        <dbReference type="Proteomes" id="UP000236630"/>
    </source>
</evidence>
<protein>
    <submittedName>
        <fullName evidence="1">Uncharacterized protein</fullName>
    </submittedName>
</protein>
<evidence type="ECO:0000313" key="1">
    <source>
        <dbReference type="EMBL" id="GAY67261.1"/>
    </source>
</evidence>
<organism evidence="1 2">
    <name type="scientific">Citrus unshiu</name>
    <name type="common">Satsuma mandarin</name>
    <name type="synonym">Citrus nobilis var. unshiu</name>
    <dbReference type="NCBI Taxonomy" id="55188"/>
    <lineage>
        <taxon>Eukaryota</taxon>
        <taxon>Viridiplantae</taxon>
        <taxon>Streptophyta</taxon>
        <taxon>Embryophyta</taxon>
        <taxon>Tracheophyta</taxon>
        <taxon>Spermatophyta</taxon>
        <taxon>Magnoliopsida</taxon>
        <taxon>eudicotyledons</taxon>
        <taxon>Gunneridae</taxon>
        <taxon>Pentapetalae</taxon>
        <taxon>rosids</taxon>
        <taxon>malvids</taxon>
        <taxon>Sapindales</taxon>
        <taxon>Rutaceae</taxon>
        <taxon>Aurantioideae</taxon>
        <taxon>Citrus</taxon>
    </lineage>
</organism>
<keyword evidence="2" id="KW-1185">Reference proteome</keyword>
<dbReference type="AlphaFoldDB" id="A0A2H5QRL4"/>
<dbReference type="PANTHER" id="PTHR47481">
    <property type="match status" value="1"/>
</dbReference>
<proteinExistence type="predicted"/>
<reference evidence="1 2" key="1">
    <citation type="journal article" date="2017" name="Front. Genet.">
        <title>Draft sequencing of the heterozygous diploid genome of Satsuma (Citrus unshiu Marc.) using a hybrid assembly approach.</title>
        <authorList>
            <person name="Shimizu T."/>
            <person name="Tanizawa Y."/>
            <person name="Mochizuki T."/>
            <person name="Nagasaki H."/>
            <person name="Yoshioka T."/>
            <person name="Toyoda A."/>
            <person name="Fujiyama A."/>
            <person name="Kaminuma E."/>
            <person name="Nakamura Y."/>
        </authorList>
    </citation>
    <scope>NUCLEOTIDE SEQUENCE [LARGE SCALE GENOMIC DNA]</scope>
    <source>
        <strain evidence="2">cv. Miyagawa wase</strain>
    </source>
</reference>
<dbReference type="PANTHER" id="PTHR47481:SF22">
    <property type="entry name" value="RETROTRANSPOSON GAG DOMAIN-CONTAINING PROTEIN"/>
    <property type="match status" value="1"/>
</dbReference>
<dbReference type="EMBL" id="BDQV01000678">
    <property type="protein sequence ID" value="GAY67261.1"/>
    <property type="molecule type" value="Genomic_DNA"/>
</dbReference>
<gene>
    <name evidence="1" type="ORF">CUMW_255160</name>
</gene>
<comment type="caution">
    <text evidence="1">The sequence shown here is derived from an EMBL/GenBank/DDBJ whole genome shotgun (WGS) entry which is preliminary data.</text>
</comment>
<sequence>MNVEDYCMKMKALADKLACAGSPLNDRELLLHILNGLGPGNLDLASFITACRMDFDDAYALLLTHKPRLEQQEQDAKTVFNANFAQGMFNGNFAQTRGNYRRGGYTGGFQGNYHGGRGSGTGRSFPLRNFFGFNGFNGGYSGFGGYGRGNLDLTSFITACRMDFDDAYALLLTHEPRLEQQEQDAKTVFNANFAQGMFNALVVIV</sequence>